<dbReference type="PANTHER" id="PTHR36869">
    <property type="entry name" value="CHROMOSOME 16 OPEN READING FRAME 46"/>
    <property type="match status" value="1"/>
</dbReference>
<evidence type="ECO:0000313" key="3">
    <source>
        <dbReference type="RefSeq" id="XP_030650073.1"/>
    </source>
</evidence>
<dbReference type="Proteomes" id="UP000504632">
    <property type="component" value="Chromosome 2"/>
</dbReference>
<dbReference type="CTD" id="105027284"/>
<dbReference type="PANTHER" id="PTHR36869:SF1">
    <property type="entry name" value="CHROMOSOME 16 OPEN READING FRAME 46"/>
    <property type="match status" value="1"/>
</dbReference>
<sequence length="369" mass="40563">MNNLIGCESDHVDGDETSQMLLDTGCDWQFCQSLDRVHVLALLDISEGSTFQEHDIYEFQPQTDWEEAIQGWAQSPPLACLFQTQSKGKKIKPEDSDYHCLLCVDLKISDLSGSDCTQNSPESCDDTAEEAPRNVCAETEFPIAFSVPQRNTKQSMFRNKLLPGSELFLKSKTASGSNHHTDQFPLLKDRGAGKVLLMISSFSVLPPVKASLPRGQRSPTPLRRGDASRETDEVALAGSAGPDMVERAGCLDREEASRAEAVPHVCSADQGSLTSSFLKSQRSQHLLSAFSMALPKQCEVPFSSVTDTLPQAMCPLGRHLRQDTCTKANPSSYRFPFSLKSKNVRQAKPQLPVLFGTRVAIPVSSQRVL</sequence>
<accession>A0A6J2X0E0</accession>
<evidence type="ECO:0000313" key="2">
    <source>
        <dbReference type="Proteomes" id="UP000504632"/>
    </source>
</evidence>
<dbReference type="OrthoDB" id="9943020at2759"/>
<proteinExistence type="predicted"/>
<dbReference type="AlphaFoldDB" id="A0A6J2X0E0"/>
<dbReference type="RefSeq" id="XP_030650073.1">
    <property type="nucleotide sequence ID" value="XM_030794213.1"/>
</dbReference>
<organism evidence="2 3">
    <name type="scientific">Chanos chanos</name>
    <name type="common">Milkfish</name>
    <name type="synonym">Mugil chanos</name>
    <dbReference type="NCBI Taxonomy" id="29144"/>
    <lineage>
        <taxon>Eukaryota</taxon>
        <taxon>Metazoa</taxon>
        <taxon>Chordata</taxon>
        <taxon>Craniata</taxon>
        <taxon>Vertebrata</taxon>
        <taxon>Euteleostomi</taxon>
        <taxon>Actinopterygii</taxon>
        <taxon>Neopterygii</taxon>
        <taxon>Teleostei</taxon>
        <taxon>Ostariophysi</taxon>
        <taxon>Gonorynchiformes</taxon>
        <taxon>Chanidae</taxon>
        <taxon>Chanos</taxon>
    </lineage>
</organism>
<feature type="compositionally biased region" description="Basic and acidic residues" evidence="1">
    <location>
        <begin position="223"/>
        <end position="232"/>
    </location>
</feature>
<dbReference type="Pfam" id="PF15032">
    <property type="entry name" value="DUF4529"/>
    <property type="match status" value="1"/>
</dbReference>
<keyword evidence="2" id="KW-1185">Reference proteome</keyword>
<evidence type="ECO:0000256" key="1">
    <source>
        <dbReference type="SAM" id="MobiDB-lite"/>
    </source>
</evidence>
<name>A0A6J2X0E0_CHACN</name>
<feature type="region of interest" description="Disordered" evidence="1">
    <location>
        <begin position="210"/>
        <end position="234"/>
    </location>
</feature>
<reference evidence="3" key="1">
    <citation type="submission" date="2025-08" db="UniProtKB">
        <authorList>
            <consortium name="RefSeq"/>
        </authorList>
    </citation>
    <scope>IDENTIFICATION</scope>
</reference>
<dbReference type="InterPro" id="IPR027836">
    <property type="entry name" value="DUF4529"/>
</dbReference>
<gene>
    <name evidence="3" type="primary">c2h16orf46</name>
</gene>
<protein>
    <submittedName>
        <fullName evidence="3">Uncharacterized protein C16orf46 homolog</fullName>
    </submittedName>
</protein>
<dbReference type="GeneID" id="115830164"/>
<dbReference type="InParanoid" id="A0A6J2X0E0"/>